<dbReference type="PANTHER" id="PTHR45877:SF2">
    <property type="entry name" value="E3 UBIQUITIN-PROTEIN LIGASE SINA-RELATED"/>
    <property type="match status" value="1"/>
</dbReference>
<dbReference type="AlphaFoldDB" id="A0ABD2NC67"/>
<accession>A0ABD2NC67</accession>
<dbReference type="EMBL" id="JABFTP020000083">
    <property type="protein sequence ID" value="KAL3275990.1"/>
    <property type="molecule type" value="Genomic_DNA"/>
</dbReference>
<dbReference type="SUPFAM" id="SSF49599">
    <property type="entry name" value="TRAF domain-like"/>
    <property type="match status" value="1"/>
</dbReference>
<evidence type="ECO:0000313" key="6">
    <source>
        <dbReference type="EMBL" id="KAL3275990.1"/>
    </source>
</evidence>
<organism evidence="6 7">
    <name type="scientific">Cryptolaemus montrouzieri</name>
    <dbReference type="NCBI Taxonomy" id="559131"/>
    <lineage>
        <taxon>Eukaryota</taxon>
        <taxon>Metazoa</taxon>
        <taxon>Ecdysozoa</taxon>
        <taxon>Arthropoda</taxon>
        <taxon>Hexapoda</taxon>
        <taxon>Insecta</taxon>
        <taxon>Pterygota</taxon>
        <taxon>Neoptera</taxon>
        <taxon>Endopterygota</taxon>
        <taxon>Coleoptera</taxon>
        <taxon>Polyphaga</taxon>
        <taxon>Cucujiformia</taxon>
        <taxon>Coccinelloidea</taxon>
        <taxon>Coccinellidae</taxon>
        <taxon>Scymninae</taxon>
        <taxon>Scymnini</taxon>
        <taxon>Cryptolaemus</taxon>
    </lineage>
</organism>
<dbReference type="PROSITE" id="PS51081">
    <property type="entry name" value="ZF_SIAH"/>
    <property type="match status" value="1"/>
</dbReference>
<dbReference type="Gene3D" id="3.30.40.10">
    <property type="entry name" value="Zinc/RING finger domain, C3HC4 (zinc finger)"/>
    <property type="match status" value="1"/>
</dbReference>
<feature type="domain" description="SIAH-type" evidence="5">
    <location>
        <begin position="85"/>
        <end position="143"/>
    </location>
</feature>
<dbReference type="Pfam" id="PF21361">
    <property type="entry name" value="Sina_ZnF"/>
    <property type="match status" value="1"/>
</dbReference>
<evidence type="ECO:0000256" key="3">
    <source>
        <dbReference type="ARBA" id="ARBA00022833"/>
    </source>
</evidence>
<dbReference type="GO" id="GO:0008270">
    <property type="term" value="F:zinc ion binding"/>
    <property type="evidence" value="ECO:0007669"/>
    <property type="project" value="UniProtKB-KW"/>
</dbReference>
<comment type="caution">
    <text evidence="6">The sequence shown here is derived from an EMBL/GenBank/DDBJ whole genome shotgun (WGS) entry which is preliminary data.</text>
</comment>
<evidence type="ECO:0000256" key="2">
    <source>
        <dbReference type="ARBA" id="ARBA00022771"/>
    </source>
</evidence>
<proteinExistence type="predicted"/>
<evidence type="ECO:0000256" key="1">
    <source>
        <dbReference type="ARBA" id="ARBA00022723"/>
    </source>
</evidence>
<gene>
    <name evidence="6" type="ORF">HHI36_020721</name>
</gene>
<dbReference type="PANTHER" id="PTHR45877">
    <property type="entry name" value="E3 UBIQUITIN-PROTEIN LIGASE SIAH2"/>
    <property type="match status" value="1"/>
</dbReference>
<reference evidence="6 7" key="1">
    <citation type="journal article" date="2021" name="BMC Biol.">
        <title>Horizontally acquired antibacterial genes associated with adaptive radiation of ladybird beetles.</title>
        <authorList>
            <person name="Li H.S."/>
            <person name="Tang X.F."/>
            <person name="Huang Y.H."/>
            <person name="Xu Z.Y."/>
            <person name="Chen M.L."/>
            <person name="Du X.Y."/>
            <person name="Qiu B.Y."/>
            <person name="Chen P.T."/>
            <person name="Zhang W."/>
            <person name="Slipinski A."/>
            <person name="Escalona H.E."/>
            <person name="Waterhouse R.M."/>
            <person name="Zwick A."/>
            <person name="Pang H."/>
        </authorList>
    </citation>
    <scope>NUCLEOTIDE SEQUENCE [LARGE SCALE GENOMIC DNA]</scope>
    <source>
        <strain evidence="6">SYSU2018</strain>
    </source>
</reference>
<name>A0ABD2NC67_9CUCU</name>
<dbReference type="InterPro" id="IPR004162">
    <property type="entry name" value="SINA-like_animal"/>
</dbReference>
<keyword evidence="7" id="KW-1185">Reference proteome</keyword>
<keyword evidence="2 4" id="KW-0863">Zinc-finger</keyword>
<keyword evidence="1" id="KW-0479">Metal-binding</keyword>
<evidence type="ECO:0000313" key="7">
    <source>
        <dbReference type="Proteomes" id="UP001516400"/>
    </source>
</evidence>
<dbReference type="Proteomes" id="UP001516400">
    <property type="component" value="Unassembled WGS sequence"/>
</dbReference>
<keyword evidence="3" id="KW-0862">Zinc</keyword>
<evidence type="ECO:0000259" key="5">
    <source>
        <dbReference type="PROSITE" id="PS51081"/>
    </source>
</evidence>
<dbReference type="InterPro" id="IPR013010">
    <property type="entry name" value="Znf_SIAH"/>
</dbReference>
<sequence length="274" mass="32404">MESAKINVSQLKREVVEQSSRSIEKTIKERLNCRNCTRMCHVPFHQCINGHLICANCRIIPELCIKCRSEPSTARSFILEQFYGILNFSCKYQSFGCNFRGNGYNIKTHEKKCSYYGIKCPHTGCNWNGIPREIFRHYREEHPDKLIKDEEDNKLISDAYSKEDRAIIPNYVLRYGQVFLIEIIVVLTKKYFEDMATNFEGFDSNEFSLSINFELQDTIKRDVENILKWSTDDMKEVEIDCDRLKEFKYTIEYVMDQFLEKIERKVELAKSLKE</sequence>
<evidence type="ECO:0000256" key="4">
    <source>
        <dbReference type="PROSITE-ProRule" id="PRU00455"/>
    </source>
</evidence>
<dbReference type="InterPro" id="IPR013083">
    <property type="entry name" value="Znf_RING/FYVE/PHD"/>
</dbReference>
<protein>
    <recommendedName>
        <fullName evidence="5">SIAH-type domain-containing protein</fullName>
    </recommendedName>
</protein>